<organism evidence="1 2">
    <name type="scientific">Citricoccus zhacaiensis</name>
    <dbReference type="NCBI Taxonomy" id="489142"/>
    <lineage>
        <taxon>Bacteria</taxon>
        <taxon>Bacillati</taxon>
        <taxon>Actinomycetota</taxon>
        <taxon>Actinomycetes</taxon>
        <taxon>Micrococcales</taxon>
        <taxon>Micrococcaceae</taxon>
        <taxon>Citricoccus</taxon>
    </lineage>
</organism>
<gene>
    <name evidence="1" type="ORF">GCM10010977_04860</name>
</gene>
<comment type="caution">
    <text evidence="1">The sequence shown here is derived from an EMBL/GenBank/DDBJ whole genome shotgun (WGS) entry which is preliminary data.</text>
</comment>
<evidence type="ECO:0000313" key="2">
    <source>
        <dbReference type="Proteomes" id="UP000642509"/>
    </source>
</evidence>
<accession>A0ABQ2LPP6</accession>
<name>A0ABQ2LPP6_9MICC</name>
<sequence>MVEQLVVLPTRTAVEAALIRGVPGHQLRETVETLEDFGMHTLPPDLSDDDIADYLITTKVIKKQGLGVPGHEVGDSSGLT</sequence>
<keyword evidence="2" id="KW-1185">Reference proteome</keyword>
<reference evidence="2" key="1">
    <citation type="journal article" date="2019" name="Int. J. Syst. Evol. Microbiol.">
        <title>The Global Catalogue of Microorganisms (GCM) 10K type strain sequencing project: providing services to taxonomists for standard genome sequencing and annotation.</title>
        <authorList>
            <consortium name="The Broad Institute Genomics Platform"/>
            <consortium name="The Broad Institute Genome Sequencing Center for Infectious Disease"/>
            <person name="Wu L."/>
            <person name="Ma J."/>
        </authorList>
    </citation>
    <scope>NUCLEOTIDE SEQUENCE [LARGE SCALE GENOMIC DNA]</scope>
    <source>
        <strain evidence="2">CGMCC 1.7064</strain>
    </source>
</reference>
<proteinExistence type="predicted"/>
<dbReference type="EMBL" id="BMLQ01000001">
    <property type="protein sequence ID" value="GGO41229.1"/>
    <property type="molecule type" value="Genomic_DNA"/>
</dbReference>
<protein>
    <submittedName>
        <fullName evidence="1">Uncharacterized protein</fullName>
    </submittedName>
</protein>
<evidence type="ECO:0000313" key="1">
    <source>
        <dbReference type="EMBL" id="GGO41229.1"/>
    </source>
</evidence>
<dbReference type="Proteomes" id="UP000642509">
    <property type="component" value="Unassembled WGS sequence"/>
</dbReference>